<sequence length="47" mass="5369">MEANLEQHLEDRRKNLPMVGVLCTDSKDLIWDAKPDSITTAVHKMAF</sequence>
<protein>
    <submittedName>
        <fullName evidence="1">(raccoon dog) hypothetical protein</fullName>
    </submittedName>
</protein>
<organism evidence="1 2">
    <name type="scientific">Nyctereutes procyonoides</name>
    <name type="common">Raccoon dog</name>
    <name type="synonym">Canis procyonoides</name>
    <dbReference type="NCBI Taxonomy" id="34880"/>
    <lineage>
        <taxon>Eukaryota</taxon>
        <taxon>Metazoa</taxon>
        <taxon>Chordata</taxon>
        <taxon>Craniata</taxon>
        <taxon>Vertebrata</taxon>
        <taxon>Euteleostomi</taxon>
        <taxon>Mammalia</taxon>
        <taxon>Eutheria</taxon>
        <taxon>Laurasiatheria</taxon>
        <taxon>Carnivora</taxon>
        <taxon>Caniformia</taxon>
        <taxon>Canidae</taxon>
        <taxon>Nyctereutes</taxon>
    </lineage>
</organism>
<proteinExistence type="predicted"/>
<reference evidence="1" key="1">
    <citation type="submission" date="2020-12" db="EMBL/GenBank/DDBJ databases">
        <authorList>
            <consortium name="Molecular Ecology Group"/>
        </authorList>
    </citation>
    <scope>NUCLEOTIDE SEQUENCE</scope>
    <source>
        <strain evidence="1">TBG_1078</strain>
    </source>
</reference>
<dbReference type="Proteomes" id="UP000645828">
    <property type="component" value="Unassembled WGS sequence"/>
</dbReference>
<gene>
    <name evidence="1" type="ORF">NYPRO_LOCUS13156</name>
</gene>
<evidence type="ECO:0000313" key="2">
    <source>
        <dbReference type="Proteomes" id="UP000645828"/>
    </source>
</evidence>
<comment type="caution">
    <text evidence="1">The sequence shown here is derived from an EMBL/GenBank/DDBJ whole genome shotgun (WGS) entry which is preliminary data.</text>
</comment>
<keyword evidence="2" id="KW-1185">Reference proteome</keyword>
<accession>A0A811YYS2</accession>
<name>A0A811YYS2_NYCPR</name>
<evidence type="ECO:0000313" key="1">
    <source>
        <dbReference type="EMBL" id="CAD7680357.1"/>
    </source>
</evidence>
<dbReference type="EMBL" id="CAJHUB010000749">
    <property type="protein sequence ID" value="CAD7680357.1"/>
    <property type="molecule type" value="Genomic_DNA"/>
</dbReference>
<dbReference type="AlphaFoldDB" id="A0A811YYS2"/>